<reference evidence="4" key="1">
    <citation type="journal article" date="2017" name="Med. Chem. Commun.">
        <title>Nonomuraea sp. ATCC 55076 harbours the largest actinomycete chromosome to date and the kistamicin biosynthetic gene cluster.</title>
        <authorList>
            <person name="Nazari B."/>
            <person name="Forneris C.C."/>
            <person name="Gibson M.I."/>
            <person name="Moon K."/>
            <person name="Schramma K.R."/>
            <person name="Seyedsayamdost M.R."/>
        </authorList>
    </citation>
    <scope>NUCLEOTIDE SEQUENCE [LARGE SCALE GENOMIC DNA]</scope>
    <source>
        <strain evidence="4">ATCC 55076</strain>
    </source>
</reference>
<keyword evidence="4" id="KW-1185">Reference proteome</keyword>
<evidence type="ECO:0000313" key="4">
    <source>
        <dbReference type="Proteomes" id="UP000190797"/>
    </source>
</evidence>
<proteinExistence type="predicted"/>
<protein>
    <submittedName>
        <fullName evidence="3">Uncharacterized protein</fullName>
    </submittedName>
</protein>
<name>A0A1V0A549_9ACTN</name>
<evidence type="ECO:0000256" key="2">
    <source>
        <dbReference type="SAM" id="SignalP"/>
    </source>
</evidence>
<dbReference type="AlphaFoldDB" id="A0A1V0A549"/>
<accession>A0A1V0A549</accession>
<evidence type="ECO:0000256" key="1">
    <source>
        <dbReference type="SAM" id="MobiDB-lite"/>
    </source>
</evidence>
<gene>
    <name evidence="3" type="ORF">BKM31_31115</name>
</gene>
<organism evidence="3 4">
    <name type="scientific">[Actinomadura] parvosata subsp. kistnae</name>
    <dbReference type="NCBI Taxonomy" id="1909395"/>
    <lineage>
        <taxon>Bacteria</taxon>
        <taxon>Bacillati</taxon>
        <taxon>Actinomycetota</taxon>
        <taxon>Actinomycetes</taxon>
        <taxon>Streptosporangiales</taxon>
        <taxon>Streptosporangiaceae</taxon>
        <taxon>Nonomuraea</taxon>
    </lineage>
</organism>
<feature type="signal peptide" evidence="2">
    <location>
        <begin position="1"/>
        <end position="27"/>
    </location>
</feature>
<dbReference type="OrthoDB" id="3515039at2"/>
<evidence type="ECO:0000313" key="3">
    <source>
        <dbReference type="EMBL" id="AQZ65308.1"/>
    </source>
</evidence>
<feature type="region of interest" description="Disordered" evidence="1">
    <location>
        <begin position="256"/>
        <end position="282"/>
    </location>
</feature>
<dbReference type="KEGG" id="noa:BKM31_31115"/>
<keyword evidence="2" id="KW-0732">Signal</keyword>
<feature type="compositionally biased region" description="Acidic residues" evidence="1">
    <location>
        <begin position="256"/>
        <end position="272"/>
    </location>
</feature>
<dbReference type="STRING" id="1909395.BKM31_31115"/>
<sequence>MIRRLTATLLAASLAAAALTGGQAAHAAAAPADPVKSLRAQFVEGRGVLVTETSRSKLPGDARTAPTRTTGTIAFGRHGVVGADLTSKYPPSPELGDELQEIELGRTTYVRGFWWGPLPEGKKWILFNGKDSFWGQAHQRADQVIDVFDPRTLRLLLAKATVRKGGEYRGVVTSKELYKKSELMFVEFPKVSYRLFLDRNRLPIRLVTEYQYTSVGYDKDGNKIKDSYHPLVDTRYSGYGTMVAIAPPPADEVVDFDDLEMPSGEQSDDEPLTLDRNSISAR</sequence>
<dbReference type="RefSeq" id="WP_080041559.1">
    <property type="nucleotide sequence ID" value="NZ_CP017717.1"/>
</dbReference>
<dbReference type="EMBL" id="CP017717">
    <property type="protein sequence ID" value="AQZ65308.1"/>
    <property type="molecule type" value="Genomic_DNA"/>
</dbReference>
<feature type="chain" id="PRO_5012640437" evidence="2">
    <location>
        <begin position="28"/>
        <end position="282"/>
    </location>
</feature>
<dbReference type="Proteomes" id="UP000190797">
    <property type="component" value="Chromosome"/>
</dbReference>